<keyword evidence="1" id="KW-0812">Transmembrane</keyword>
<comment type="caution">
    <text evidence="2">The sequence shown here is derived from an EMBL/GenBank/DDBJ whole genome shotgun (WGS) entry which is preliminary data.</text>
</comment>
<sequence length="403" mass="45637">MERWIRFFRSYVICQISGPDVERFLNMCRHRDITFFDMCREADGIRAGILVEDFKRIKPMAVKTRTKIHIKRRRGVRFLLHRYRRRRGFVLGFLLFIVILSFLTSHIWAFEFEGNSRYTDEKLVKYLVTQRIRPGVRVSAISGSELEENIRLTFPDISWVSVQTKGSVLMIHLEEMIPPRTEQEDTRVPALVAACDGEIVAMVTRSGTPVTTLGQTVAAGDMLINGYESIKDDNGEVLQEKYVGADGDIYAKVQEDYEKIYPAATEVKQYGPSHPKYTLRLGDHGLSMAFGLPEENYDVFTEILTPWPDLFPRISLQKDFYRAFETVPSFTSLAQLKAQAQADLQATLENYDASGIQVLANHVAIETGTDSVKASGYFTVIRSIGQPSVLQPDPTGSALTADE</sequence>
<name>A0A9D1HEN0_9FIRM</name>
<organism evidence="2 3">
    <name type="scientific">Candidatus Onthocola gallistercoris</name>
    <dbReference type="NCBI Taxonomy" id="2840876"/>
    <lineage>
        <taxon>Bacteria</taxon>
        <taxon>Bacillati</taxon>
        <taxon>Bacillota</taxon>
        <taxon>Bacilli</taxon>
        <taxon>Candidatus Onthocola</taxon>
    </lineage>
</organism>
<dbReference type="Pfam" id="PF06898">
    <property type="entry name" value="YqfD"/>
    <property type="match status" value="1"/>
</dbReference>
<accession>A0A9D1HEN0</accession>
<dbReference type="Proteomes" id="UP000824164">
    <property type="component" value="Unassembled WGS sequence"/>
</dbReference>
<reference evidence="2" key="2">
    <citation type="journal article" date="2021" name="PeerJ">
        <title>Extensive microbial diversity within the chicken gut microbiome revealed by metagenomics and culture.</title>
        <authorList>
            <person name="Gilroy R."/>
            <person name="Ravi A."/>
            <person name="Getino M."/>
            <person name="Pursley I."/>
            <person name="Horton D.L."/>
            <person name="Alikhan N.F."/>
            <person name="Baker D."/>
            <person name="Gharbi K."/>
            <person name="Hall N."/>
            <person name="Watson M."/>
            <person name="Adriaenssens E.M."/>
            <person name="Foster-Nyarko E."/>
            <person name="Jarju S."/>
            <person name="Secka A."/>
            <person name="Antonio M."/>
            <person name="Oren A."/>
            <person name="Chaudhuri R.R."/>
            <person name="La Ragione R."/>
            <person name="Hildebrand F."/>
            <person name="Pallen M.J."/>
        </authorList>
    </citation>
    <scope>NUCLEOTIDE SEQUENCE</scope>
    <source>
        <strain evidence="2">CHK187-14744</strain>
    </source>
</reference>
<dbReference type="AlphaFoldDB" id="A0A9D1HEN0"/>
<dbReference type="InterPro" id="IPR010690">
    <property type="entry name" value="YqfD"/>
</dbReference>
<feature type="transmembrane region" description="Helical" evidence="1">
    <location>
        <begin position="89"/>
        <end position="110"/>
    </location>
</feature>
<evidence type="ECO:0000313" key="2">
    <source>
        <dbReference type="EMBL" id="HIU02080.1"/>
    </source>
</evidence>
<protein>
    <submittedName>
        <fullName evidence="2">Sporulation protein YqfD</fullName>
    </submittedName>
</protein>
<keyword evidence="1" id="KW-0472">Membrane</keyword>
<keyword evidence="1" id="KW-1133">Transmembrane helix</keyword>
<evidence type="ECO:0000313" key="3">
    <source>
        <dbReference type="Proteomes" id="UP000824164"/>
    </source>
</evidence>
<dbReference type="EMBL" id="DVLT01000015">
    <property type="protein sequence ID" value="HIU02080.1"/>
    <property type="molecule type" value="Genomic_DNA"/>
</dbReference>
<proteinExistence type="predicted"/>
<reference evidence="2" key="1">
    <citation type="submission" date="2020-10" db="EMBL/GenBank/DDBJ databases">
        <authorList>
            <person name="Gilroy R."/>
        </authorList>
    </citation>
    <scope>NUCLEOTIDE SEQUENCE</scope>
    <source>
        <strain evidence="2">CHK187-14744</strain>
    </source>
</reference>
<gene>
    <name evidence="2" type="ORF">IAB63_02370</name>
</gene>
<evidence type="ECO:0000256" key="1">
    <source>
        <dbReference type="SAM" id="Phobius"/>
    </source>
</evidence>